<accession>A0A165FQG6</accession>
<dbReference type="GO" id="GO:0005634">
    <property type="term" value="C:nucleus"/>
    <property type="evidence" value="ECO:0007669"/>
    <property type="project" value="UniProtKB-SubCell"/>
</dbReference>
<keyword evidence="7" id="KW-0539">Nucleus</keyword>
<feature type="compositionally biased region" description="Polar residues" evidence="8">
    <location>
        <begin position="1"/>
        <end position="28"/>
    </location>
</feature>
<evidence type="ECO:0000256" key="9">
    <source>
        <dbReference type="SAM" id="Phobius"/>
    </source>
</evidence>
<protein>
    <recommendedName>
        <fullName evidence="10">BZIP domain-containing protein</fullName>
    </recommendedName>
</protein>
<dbReference type="GO" id="GO:0003677">
    <property type="term" value="F:DNA binding"/>
    <property type="evidence" value="ECO:0007669"/>
    <property type="project" value="UniProtKB-KW"/>
</dbReference>
<dbReference type="AlphaFoldDB" id="A0A165FQG6"/>
<dbReference type="InterPro" id="IPR046347">
    <property type="entry name" value="bZIP_sf"/>
</dbReference>
<feature type="region of interest" description="Disordered" evidence="8">
    <location>
        <begin position="1"/>
        <end position="55"/>
    </location>
</feature>
<feature type="region of interest" description="Disordered" evidence="8">
    <location>
        <begin position="76"/>
        <end position="205"/>
    </location>
</feature>
<dbReference type="InterPro" id="IPR044280">
    <property type="entry name" value="Hac1/HY5"/>
</dbReference>
<feature type="transmembrane region" description="Helical" evidence="9">
    <location>
        <begin position="378"/>
        <end position="395"/>
    </location>
</feature>
<evidence type="ECO:0000259" key="10">
    <source>
        <dbReference type="PROSITE" id="PS50217"/>
    </source>
</evidence>
<feature type="region of interest" description="Disordered" evidence="8">
    <location>
        <begin position="308"/>
        <end position="349"/>
    </location>
</feature>
<name>A0A165FQG6_XYLHT</name>
<keyword evidence="9" id="KW-0812">Transmembrane</keyword>
<dbReference type="GeneID" id="28898139"/>
<feature type="compositionally biased region" description="Basic and acidic residues" evidence="8">
    <location>
        <begin position="178"/>
        <end position="192"/>
    </location>
</feature>
<sequence length="610" mass="67328">MQRSFGQNAQPDWRLNSSVPNPGNSTSPAPAPTYYHHNLPPSPSPFQLSSGHHPHFAQGYDNMTMPIRTSVPGTINPSAMTIDSTNTSNYGDSLSERATPAPTSYHDMTSLADVSFATPPPRATATPATPALSTSSLATSSSTPQGTQGEKRAVKKRKSWGQELPTPKTNLPPRKRAKTDDEKEQRRIERVLRNRAAAQSSRERKRLEVEKLELERDDLAEENAQLRQEREQFLRQLRDMAKMKQFYKSKFESCFAQLVSSNEGDSNYVETKTNKKIDKGKLRGALVSPELTPSPPHFALSPTLTADLLPEGSTQPTLNEDSNNDAVTSSEVPSAEATAAPAVRPASPVTDMTQHPAAVLCGLQCQSVARRTRQDPRLSTTAVAFALVFCVTVAFSTMTTLSSLLPPARPLLQTFAWMLSTLVLTSFFTVLAGPMPLHHLRNWLTLKVASLRTETLKRTVTLATPFWRRHSQPMTARICFTLRQLLTRSLTLARPMTDATGKAMRLKKSCGDAIRARPAPRNVCFQGRHKDDSSLVVPKRDEVTFESGNSNATMLRLGKLGSVVSTNLFLDRKRQSRDAKTHHAASSMVSDDVKRDWWKTVAPAVLHCVV</sequence>
<comment type="similarity">
    <text evidence="2">Belongs to the bZIP family.</text>
</comment>
<dbReference type="Pfam" id="PF07716">
    <property type="entry name" value="bZIP_2"/>
    <property type="match status" value="1"/>
</dbReference>
<dbReference type="EMBL" id="KV407461">
    <property type="protein sequence ID" value="KZF21256.1"/>
    <property type="molecule type" value="Genomic_DNA"/>
</dbReference>
<dbReference type="STRING" id="1328760.A0A165FQG6"/>
<dbReference type="Gene3D" id="1.20.5.170">
    <property type="match status" value="1"/>
</dbReference>
<evidence type="ECO:0000256" key="3">
    <source>
        <dbReference type="ARBA" id="ARBA00023015"/>
    </source>
</evidence>
<proteinExistence type="inferred from homology"/>
<organism evidence="11 12">
    <name type="scientific">Xylona heveae (strain CBS 132557 / TC161)</name>
    <dbReference type="NCBI Taxonomy" id="1328760"/>
    <lineage>
        <taxon>Eukaryota</taxon>
        <taxon>Fungi</taxon>
        <taxon>Dikarya</taxon>
        <taxon>Ascomycota</taxon>
        <taxon>Pezizomycotina</taxon>
        <taxon>Xylonomycetes</taxon>
        <taxon>Xylonales</taxon>
        <taxon>Xylonaceae</taxon>
        <taxon>Xylona</taxon>
    </lineage>
</organism>
<dbReference type="InParanoid" id="A0A165FQG6"/>
<evidence type="ECO:0000256" key="7">
    <source>
        <dbReference type="ARBA" id="ARBA00023242"/>
    </source>
</evidence>
<reference evidence="11 12" key="1">
    <citation type="journal article" date="2016" name="Fungal Biol.">
        <title>The genome of Xylona heveae provides a window into fungal endophytism.</title>
        <authorList>
            <person name="Gazis R."/>
            <person name="Kuo A."/>
            <person name="Riley R."/>
            <person name="LaButti K."/>
            <person name="Lipzen A."/>
            <person name="Lin J."/>
            <person name="Amirebrahimi M."/>
            <person name="Hesse C.N."/>
            <person name="Spatafora J.W."/>
            <person name="Henrissat B."/>
            <person name="Hainaut M."/>
            <person name="Grigoriev I.V."/>
            <person name="Hibbett D.S."/>
        </authorList>
    </citation>
    <scope>NUCLEOTIDE SEQUENCE [LARGE SCALE GENOMIC DNA]</scope>
    <source>
        <strain evidence="11 12">TC161</strain>
    </source>
</reference>
<dbReference type="InterPro" id="IPR004827">
    <property type="entry name" value="bZIP"/>
</dbReference>
<gene>
    <name evidence="11" type="ORF">L228DRAFT_249044</name>
</gene>
<dbReference type="RefSeq" id="XP_018186811.1">
    <property type="nucleotide sequence ID" value="XM_018333002.1"/>
</dbReference>
<dbReference type="SUPFAM" id="SSF57959">
    <property type="entry name" value="Leucine zipper domain"/>
    <property type="match status" value="1"/>
</dbReference>
<evidence type="ECO:0000256" key="4">
    <source>
        <dbReference type="ARBA" id="ARBA00023125"/>
    </source>
</evidence>
<evidence type="ECO:0000256" key="1">
    <source>
        <dbReference type="ARBA" id="ARBA00004123"/>
    </source>
</evidence>
<dbReference type="SMART" id="SM00338">
    <property type="entry name" value="BRLZ"/>
    <property type="match status" value="1"/>
</dbReference>
<evidence type="ECO:0000256" key="6">
    <source>
        <dbReference type="ARBA" id="ARBA00023230"/>
    </source>
</evidence>
<dbReference type="PANTHER" id="PTHR46714">
    <property type="entry name" value="TRANSCRIPTIONAL ACTIVATOR HAC1"/>
    <property type="match status" value="1"/>
</dbReference>
<evidence type="ECO:0000256" key="5">
    <source>
        <dbReference type="ARBA" id="ARBA00023163"/>
    </source>
</evidence>
<evidence type="ECO:0000313" key="12">
    <source>
        <dbReference type="Proteomes" id="UP000076632"/>
    </source>
</evidence>
<evidence type="ECO:0000313" key="11">
    <source>
        <dbReference type="EMBL" id="KZF21256.1"/>
    </source>
</evidence>
<feature type="compositionally biased region" description="Low complexity" evidence="8">
    <location>
        <begin position="123"/>
        <end position="144"/>
    </location>
</feature>
<dbReference type="Proteomes" id="UP000076632">
    <property type="component" value="Unassembled WGS sequence"/>
</dbReference>
<dbReference type="GO" id="GO:0006986">
    <property type="term" value="P:response to unfolded protein"/>
    <property type="evidence" value="ECO:0007669"/>
    <property type="project" value="UniProtKB-KW"/>
</dbReference>
<feature type="transmembrane region" description="Helical" evidence="9">
    <location>
        <begin position="415"/>
        <end position="437"/>
    </location>
</feature>
<dbReference type="PROSITE" id="PS50217">
    <property type="entry name" value="BZIP"/>
    <property type="match status" value="1"/>
</dbReference>
<keyword evidence="9" id="KW-1133">Transmembrane helix</keyword>
<comment type="subcellular location">
    <subcellularLocation>
        <location evidence="1">Nucleus</location>
    </subcellularLocation>
</comment>
<dbReference type="GO" id="GO:0000981">
    <property type="term" value="F:DNA-binding transcription factor activity, RNA polymerase II-specific"/>
    <property type="evidence" value="ECO:0007669"/>
    <property type="project" value="InterPro"/>
</dbReference>
<keyword evidence="5" id="KW-0804">Transcription</keyword>
<keyword evidence="9" id="KW-0472">Membrane</keyword>
<feature type="compositionally biased region" description="Polar residues" evidence="8">
    <location>
        <begin position="76"/>
        <end position="92"/>
    </location>
</feature>
<feature type="domain" description="BZIP" evidence="10">
    <location>
        <begin position="184"/>
        <end position="240"/>
    </location>
</feature>
<dbReference type="OrthoDB" id="674948at2759"/>
<keyword evidence="4" id="KW-0238">DNA-binding</keyword>
<evidence type="ECO:0000256" key="8">
    <source>
        <dbReference type="SAM" id="MobiDB-lite"/>
    </source>
</evidence>
<keyword evidence="3" id="KW-0805">Transcription regulation</keyword>
<dbReference type="PANTHER" id="PTHR46714:SF6">
    <property type="entry name" value="TRANSCRIPTIONAL ACTIVATOR HAC1"/>
    <property type="match status" value="1"/>
</dbReference>
<keyword evidence="6" id="KW-0834">Unfolded protein response</keyword>
<keyword evidence="12" id="KW-1185">Reference proteome</keyword>
<feature type="compositionally biased region" description="Low complexity" evidence="8">
    <location>
        <begin position="328"/>
        <end position="349"/>
    </location>
</feature>
<evidence type="ECO:0000256" key="2">
    <source>
        <dbReference type="ARBA" id="ARBA00007163"/>
    </source>
</evidence>
<feature type="compositionally biased region" description="Polar residues" evidence="8">
    <location>
        <begin position="312"/>
        <end position="327"/>
    </location>
</feature>
<dbReference type="GO" id="GO:0045944">
    <property type="term" value="P:positive regulation of transcription by RNA polymerase II"/>
    <property type="evidence" value="ECO:0007669"/>
    <property type="project" value="InterPro"/>
</dbReference>